<dbReference type="STRING" id="109376.A0A0D2ZQK4"/>
<evidence type="ECO:0000313" key="1">
    <source>
        <dbReference type="EnsemblPlants" id="Bo00686s080.1"/>
    </source>
</evidence>
<reference evidence="1" key="2">
    <citation type="submission" date="2015-06" db="UniProtKB">
        <authorList>
            <consortium name="EnsemblPlants"/>
        </authorList>
    </citation>
    <scope>IDENTIFICATION</scope>
</reference>
<dbReference type="HOGENOM" id="CLU_2161967_0_0_1"/>
<keyword evidence="2" id="KW-1185">Reference proteome</keyword>
<proteinExistence type="predicted"/>
<dbReference type="eggNOG" id="KOG0386">
    <property type="taxonomic scope" value="Eukaryota"/>
</dbReference>
<accession>A0A0D2ZQK4</accession>
<dbReference type="AlphaFoldDB" id="A0A0D2ZQK4"/>
<protein>
    <submittedName>
        <fullName evidence="1">Uncharacterized protein</fullName>
    </submittedName>
</protein>
<dbReference type="EnsemblPlants" id="Bo00686s080.1">
    <property type="protein sequence ID" value="Bo00686s080.1"/>
    <property type="gene ID" value="Bo00686s080"/>
</dbReference>
<dbReference type="Gramene" id="Bo00686s080.1">
    <property type="protein sequence ID" value="Bo00686s080.1"/>
    <property type="gene ID" value="Bo00686s080"/>
</dbReference>
<sequence>MVFVVQENDFTPFGGDLMREFKNALLKQRTNRASGSRLAKLQDNQNKSLIQRRLSELEGITMLYLCSLRWRRLKKLDGGGLATDAISEEAWLEMRRQRAGDSRFKRFKNIK</sequence>
<evidence type="ECO:0000313" key="2">
    <source>
        <dbReference type="Proteomes" id="UP000032141"/>
    </source>
</evidence>
<organism evidence="1 2">
    <name type="scientific">Brassica oleracea var. oleracea</name>
    <dbReference type="NCBI Taxonomy" id="109376"/>
    <lineage>
        <taxon>Eukaryota</taxon>
        <taxon>Viridiplantae</taxon>
        <taxon>Streptophyta</taxon>
        <taxon>Embryophyta</taxon>
        <taxon>Tracheophyta</taxon>
        <taxon>Spermatophyta</taxon>
        <taxon>Magnoliopsida</taxon>
        <taxon>eudicotyledons</taxon>
        <taxon>Gunneridae</taxon>
        <taxon>Pentapetalae</taxon>
        <taxon>rosids</taxon>
        <taxon>malvids</taxon>
        <taxon>Brassicales</taxon>
        <taxon>Brassicaceae</taxon>
        <taxon>Brassiceae</taxon>
        <taxon>Brassica</taxon>
    </lineage>
</organism>
<reference evidence="1" key="1">
    <citation type="journal article" date="2014" name="Genome Biol.">
        <title>Transcriptome and methylome profiling reveals relics of genome dominance in the mesopolyploid Brassica oleracea.</title>
        <authorList>
            <person name="Parkin I.A."/>
            <person name="Koh C."/>
            <person name="Tang H."/>
            <person name="Robinson S.J."/>
            <person name="Kagale S."/>
            <person name="Clarke W.E."/>
            <person name="Town C.D."/>
            <person name="Nixon J."/>
            <person name="Krishnakumar V."/>
            <person name="Bidwell S.L."/>
            <person name="Denoeud F."/>
            <person name="Belcram H."/>
            <person name="Links M.G."/>
            <person name="Just J."/>
            <person name="Clarke C."/>
            <person name="Bender T."/>
            <person name="Huebert T."/>
            <person name="Mason A.S."/>
            <person name="Pires J.C."/>
            <person name="Barker G."/>
            <person name="Moore J."/>
            <person name="Walley P.G."/>
            <person name="Manoli S."/>
            <person name="Batley J."/>
            <person name="Edwards D."/>
            <person name="Nelson M.N."/>
            <person name="Wang X."/>
            <person name="Paterson A.H."/>
            <person name="King G."/>
            <person name="Bancroft I."/>
            <person name="Chalhoub B."/>
            <person name="Sharpe A.G."/>
        </authorList>
    </citation>
    <scope>NUCLEOTIDE SEQUENCE [LARGE SCALE GENOMIC DNA]</scope>
    <source>
        <strain evidence="1">cv. TO1000</strain>
    </source>
</reference>
<name>A0A0D2ZQK4_BRAOL</name>
<dbReference type="Proteomes" id="UP000032141">
    <property type="component" value="Unassembled WGS sequence"/>
</dbReference>